<sequence length="376" mass="42788">MNTYAVAARSFSTIAPRFVTQLTMRSSQLRLESCRATVSGTTRCTARAEQGSDFCAKHIRQIQKKVQAYKRFGQKFKEFDDSRYPQSHEYILSCTDPDTAKGWHSAALQKWKLGNRERYLRKDVMDRFYEGGDANHRTWLNELSWNLTALESILHKCESKFLQLQEAREAASHTLHLPPCGGSDRISSPAMPDNFTEDEFTSIHATVTASSAAPLSISYDEHVKILLDLLCRPPCDCLNLIPFTLSGSCPDFVSVMHNMFRRLTLRRPILLALANKGMFSDVESFVKSGVIDHSKIRKLIKKMRQKPTINMLRINVLDSYRGPTERDQLDGRVFLLGGWILKEPCGVVGELTKEEKDMFHAFSCNGDFHIPEKWTG</sequence>
<accession>A0A4Y7PX67</accession>
<dbReference type="EMBL" id="ML170191">
    <property type="protein sequence ID" value="TDL19993.1"/>
    <property type="molecule type" value="Genomic_DNA"/>
</dbReference>
<dbReference type="Proteomes" id="UP000294933">
    <property type="component" value="Unassembled WGS sequence"/>
</dbReference>
<dbReference type="STRING" id="50990.A0A4Y7PX67"/>
<gene>
    <name evidence="1" type="ORF">BD410DRAFT_791369</name>
</gene>
<evidence type="ECO:0000313" key="2">
    <source>
        <dbReference type="Proteomes" id="UP000294933"/>
    </source>
</evidence>
<keyword evidence="2" id="KW-1185">Reference proteome</keyword>
<reference evidence="1 2" key="1">
    <citation type="submission" date="2018-06" db="EMBL/GenBank/DDBJ databases">
        <title>A transcriptomic atlas of mushroom development highlights an independent origin of complex multicellularity.</title>
        <authorList>
            <consortium name="DOE Joint Genome Institute"/>
            <person name="Krizsan K."/>
            <person name="Almasi E."/>
            <person name="Merenyi Z."/>
            <person name="Sahu N."/>
            <person name="Viragh M."/>
            <person name="Koszo T."/>
            <person name="Mondo S."/>
            <person name="Kiss B."/>
            <person name="Balint B."/>
            <person name="Kues U."/>
            <person name="Barry K."/>
            <person name="Hegedus J.C."/>
            <person name="Henrissat B."/>
            <person name="Johnson J."/>
            <person name="Lipzen A."/>
            <person name="Ohm R."/>
            <person name="Nagy I."/>
            <person name="Pangilinan J."/>
            <person name="Yan J."/>
            <person name="Xiong Y."/>
            <person name="Grigoriev I.V."/>
            <person name="Hibbett D.S."/>
            <person name="Nagy L.G."/>
        </authorList>
    </citation>
    <scope>NUCLEOTIDE SEQUENCE [LARGE SCALE GENOMIC DNA]</scope>
    <source>
        <strain evidence="1 2">SZMC22713</strain>
    </source>
</reference>
<proteinExistence type="predicted"/>
<dbReference type="VEuPathDB" id="FungiDB:BD410DRAFT_791369"/>
<dbReference type="AlphaFoldDB" id="A0A4Y7PX67"/>
<organism evidence="1 2">
    <name type="scientific">Rickenella mellea</name>
    <dbReference type="NCBI Taxonomy" id="50990"/>
    <lineage>
        <taxon>Eukaryota</taxon>
        <taxon>Fungi</taxon>
        <taxon>Dikarya</taxon>
        <taxon>Basidiomycota</taxon>
        <taxon>Agaricomycotina</taxon>
        <taxon>Agaricomycetes</taxon>
        <taxon>Hymenochaetales</taxon>
        <taxon>Rickenellaceae</taxon>
        <taxon>Rickenella</taxon>
    </lineage>
</organism>
<protein>
    <submittedName>
        <fullName evidence="1">Uncharacterized protein</fullName>
    </submittedName>
</protein>
<evidence type="ECO:0000313" key="1">
    <source>
        <dbReference type="EMBL" id="TDL19993.1"/>
    </source>
</evidence>
<name>A0A4Y7PX67_9AGAM</name>